<dbReference type="Proteomes" id="UP000190637">
    <property type="component" value="Unassembled WGS sequence"/>
</dbReference>
<sequence>MLMGLFGGGHRAGRVETVMSGIVADRCWNDPALDAGVDAVREGHLRAGLVLLAETRGNPETRALRVDALGAAAVGLSREIHALLTRETPPQEAADILVWLGRTLIVEAWRIRGGGFADTVGTDRFKLFHRTLADARDPLLAAAELFPDDPVPWSCLQWVGLGLQFDRNDSDTIWQRVVERCPTLFSGHWARLQLLSEKWGGSHEEMMDFARATVANAPHGHPVVSMIALAHIERFLGRQRGLLKSKRYLAAMRQEVTYFNGRTLDEVAAAADKWCMSALPHPRDLEAHHLMGWVFHAGEEKVRARWHFYQVGHRLHRAPWSYTAGDEEGKRAFANALIELHLA</sequence>
<evidence type="ECO:0008006" key="3">
    <source>
        <dbReference type="Google" id="ProtNLM"/>
    </source>
</evidence>
<evidence type="ECO:0000313" key="2">
    <source>
        <dbReference type="Proteomes" id="UP000190637"/>
    </source>
</evidence>
<reference evidence="1 2" key="1">
    <citation type="submission" date="2017-02" db="EMBL/GenBank/DDBJ databases">
        <authorList>
            <person name="Peterson S.W."/>
        </authorList>
    </citation>
    <scope>NUCLEOTIDE SEQUENCE [LARGE SCALE GENOMIC DNA]</scope>
    <source>
        <strain evidence="1 2">DSM 45154</strain>
    </source>
</reference>
<proteinExistence type="predicted"/>
<name>A0A1T4SNI7_9ACTN</name>
<evidence type="ECO:0000313" key="1">
    <source>
        <dbReference type="EMBL" id="SKA29451.1"/>
    </source>
</evidence>
<keyword evidence="2" id="KW-1185">Reference proteome</keyword>
<dbReference type="EMBL" id="FUWS01000010">
    <property type="protein sequence ID" value="SKA29451.1"/>
    <property type="molecule type" value="Genomic_DNA"/>
</dbReference>
<dbReference type="AlphaFoldDB" id="A0A1T4SNI7"/>
<gene>
    <name evidence="1" type="ORF">SAMN02745673_03716</name>
</gene>
<dbReference type="STRING" id="1122192.SAMN02745673_03716"/>
<accession>A0A1T4SNI7</accession>
<organism evidence="1 2">
    <name type="scientific">Marinactinospora thermotolerans DSM 45154</name>
    <dbReference type="NCBI Taxonomy" id="1122192"/>
    <lineage>
        <taxon>Bacteria</taxon>
        <taxon>Bacillati</taxon>
        <taxon>Actinomycetota</taxon>
        <taxon>Actinomycetes</taxon>
        <taxon>Streptosporangiales</taxon>
        <taxon>Nocardiopsidaceae</taxon>
        <taxon>Marinactinospora</taxon>
    </lineage>
</organism>
<protein>
    <recommendedName>
        <fullName evidence="3">DUF4034 domain-containing protein</fullName>
    </recommendedName>
</protein>